<feature type="transmembrane region" description="Helical" evidence="6">
    <location>
        <begin position="153"/>
        <end position="172"/>
    </location>
</feature>
<keyword evidence="5 6" id="KW-0472">Membrane</keyword>
<dbReference type="OrthoDB" id="860at2759"/>
<dbReference type="Pfam" id="PF04117">
    <property type="entry name" value="Mpv17_PMP22"/>
    <property type="match status" value="1"/>
</dbReference>
<name>A0A6J2TW30_DROLE</name>
<evidence type="ECO:0000256" key="3">
    <source>
        <dbReference type="ARBA" id="ARBA00022692"/>
    </source>
</evidence>
<keyword evidence="7" id="KW-1185">Reference proteome</keyword>
<dbReference type="PANTHER" id="PTHR11266">
    <property type="entry name" value="PEROXISOMAL MEMBRANE PROTEIN 2, PXMP2 MPV17"/>
    <property type="match status" value="1"/>
</dbReference>
<evidence type="ECO:0000256" key="1">
    <source>
        <dbReference type="ARBA" id="ARBA00004141"/>
    </source>
</evidence>
<reference evidence="8" key="1">
    <citation type="submission" date="2025-08" db="UniProtKB">
        <authorList>
            <consortium name="RefSeq"/>
        </authorList>
    </citation>
    <scope>IDENTIFICATION</scope>
    <source>
        <strain evidence="8">11010-0011.00</strain>
        <tissue evidence="8">Whole body</tissue>
    </source>
</reference>
<organism evidence="7 8">
    <name type="scientific">Drosophila lebanonensis</name>
    <name type="common">Fruit fly</name>
    <name type="synonym">Scaptodrosophila lebanonensis</name>
    <dbReference type="NCBI Taxonomy" id="7225"/>
    <lineage>
        <taxon>Eukaryota</taxon>
        <taxon>Metazoa</taxon>
        <taxon>Ecdysozoa</taxon>
        <taxon>Arthropoda</taxon>
        <taxon>Hexapoda</taxon>
        <taxon>Insecta</taxon>
        <taxon>Pterygota</taxon>
        <taxon>Neoptera</taxon>
        <taxon>Endopterygota</taxon>
        <taxon>Diptera</taxon>
        <taxon>Brachycera</taxon>
        <taxon>Muscomorpha</taxon>
        <taxon>Ephydroidea</taxon>
        <taxon>Drosophilidae</taxon>
        <taxon>Scaptodrosophila</taxon>
    </lineage>
</organism>
<accession>A0A6J2TW30</accession>
<dbReference type="PANTHER" id="PTHR11266:SF80">
    <property type="entry name" value="PEROXISOMAL MEMBRANE PROTEIN 2"/>
    <property type="match status" value="1"/>
</dbReference>
<protein>
    <submittedName>
        <fullName evidence="8">Peroxisomal membrane protein PMP22-like</fullName>
    </submittedName>
</protein>
<feature type="transmembrane region" description="Helical" evidence="6">
    <location>
        <begin position="54"/>
        <end position="76"/>
    </location>
</feature>
<dbReference type="AlphaFoldDB" id="A0A6J2TW30"/>
<evidence type="ECO:0000313" key="7">
    <source>
        <dbReference type="Proteomes" id="UP000504634"/>
    </source>
</evidence>
<gene>
    <name evidence="8" type="primary">LOC115628385</name>
</gene>
<proteinExistence type="inferred from homology"/>
<dbReference type="Proteomes" id="UP000504634">
    <property type="component" value="Unplaced"/>
</dbReference>
<sequence>MFVNIIQVIFGAYLEQLLKNPLRTKCITSCVLFICANVTSQKISGAKKLNTRSVLAFAIFGLIFGGPTPHFFYQIVEFLFRDAYYKRILSFMVERLVYAPIFQTLSLYFLSIFEGNSHTSTIKNMKKLYWTLLKTNWRFMSFFTFLNTAFVPIKLRSVTTSFIAFCWILYMAQRRRRLQEKISAEKSK</sequence>
<evidence type="ECO:0000256" key="6">
    <source>
        <dbReference type="RuleBase" id="RU363053"/>
    </source>
</evidence>
<dbReference type="InterPro" id="IPR007248">
    <property type="entry name" value="Mpv17_PMP22"/>
</dbReference>
<dbReference type="RefSeq" id="XP_030380329.1">
    <property type="nucleotide sequence ID" value="XM_030524469.1"/>
</dbReference>
<evidence type="ECO:0000256" key="4">
    <source>
        <dbReference type="ARBA" id="ARBA00022989"/>
    </source>
</evidence>
<comment type="subcellular location">
    <subcellularLocation>
        <location evidence="1">Membrane</location>
        <topology evidence="1">Multi-pass membrane protein</topology>
    </subcellularLocation>
</comment>
<dbReference type="GeneID" id="115628385"/>
<comment type="similarity">
    <text evidence="2 6">Belongs to the peroxisomal membrane protein PXMP2/4 family.</text>
</comment>
<evidence type="ECO:0000313" key="8">
    <source>
        <dbReference type="RefSeq" id="XP_030380329.1"/>
    </source>
</evidence>
<keyword evidence="3 6" id="KW-0812">Transmembrane</keyword>
<dbReference type="GO" id="GO:0005778">
    <property type="term" value="C:peroxisomal membrane"/>
    <property type="evidence" value="ECO:0007669"/>
    <property type="project" value="TreeGrafter"/>
</dbReference>
<evidence type="ECO:0000256" key="5">
    <source>
        <dbReference type="ARBA" id="ARBA00023136"/>
    </source>
</evidence>
<keyword evidence="4 6" id="KW-1133">Transmembrane helix</keyword>
<evidence type="ECO:0000256" key="2">
    <source>
        <dbReference type="ARBA" id="ARBA00006824"/>
    </source>
</evidence>